<dbReference type="InterPro" id="IPR025455">
    <property type="entry name" value="DUF4276"/>
</dbReference>
<sequence length="174" mass="20282">MVRIGISVEGSTEVRFIQMLLQPYLEKQNIFITPVSMRGNISIDRVKHEINKLMYSFDYVSTFYDFYGFKGIKEEDTKEILEKRILHSVSKVMQKKLIPYIQMYEFEGLLFSSPTDMAHILQNENIKNWAENILKKFNGNPELINNSSQTAPSKRLMVTPYRKVTHGPDIALKI</sequence>
<proteinExistence type="predicted"/>
<comment type="caution">
    <text evidence="1">The sequence shown here is derived from an EMBL/GenBank/DDBJ whole genome shotgun (WGS) entry which is preliminary data.</text>
</comment>
<evidence type="ECO:0000313" key="2">
    <source>
        <dbReference type="Proteomes" id="UP000189670"/>
    </source>
</evidence>
<organism evidence="1 2">
    <name type="scientific">Candidatus Magnetoglobus multicellularis str. Araruama</name>
    <dbReference type="NCBI Taxonomy" id="890399"/>
    <lineage>
        <taxon>Bacteria</taxon>
        <taxon>Pseudomonadati</taxon>
        <taxon>Thermodesulfobacteriota</taxon>
        <taxon>Desulfobacteria</taxon>
        <taxon>Desulfobacterales</taxon>
        <taxon>Desulfobacteraceae</taxon>
        <taxon>Candidatus Magnetoglobus</taxon>
    </lineage>
</organism>
<accession>A0A1V1NS80</accession>
<reference evidence="2" key="1">
    <citation type="submission" date="2012-11" db="EMBL/GenBank/DDBJ databases">
        <authorList>
            <person name="Lucero-Rivera Y.E."/>
            <person name="Tovar-Ramirez D."/>
        </authorList>
    </citation>
    <scope>NUCLEOTIDE SEQUENCE [LARGE SCALE GENOMIC DNA]</scope>
    <source>
        <strain evidence="2">Araruama</strain>
    </source>
</reference>
<dbReference type="EMBL" id="ATBP01002829">
    <property type="protein sequence ID" value="ETR65429.1"/>
    <property type="molecule type" value="Genomic_DNA"/>
</dbReference>
<dbReference type="Pfam" id="PF14103">
    <property type="entry name" value="DUF4276"/>
    <property type="match status" value="1"/>
</dbReference>
<protein>
    <recommendedName>
        <fullName evidence="3">DUF4276 family protein</fullName>
    </recommendedName>
</protein>
<dbReference type="AlphaFoldDB" id="A0A1V1NS80"/>
<evidence type="ECO:0008006" key="3">
    <source>
        <dbReference type="Google" id="ProtNLM"/>
    </source>
</evidence>
<gene>
    <name evidence="1" type="ORF">OMM_14266</name>
</gene>
<evidence type="ECO:0000313" key="1">
    <source>
        <dbReference type="EMBL" id="ETR65429.1"/>
    </source>
</evidence>
<feature type="non-terminal residue" evidence="1">
    <location>
        <position position="174"/>
    </location>
</feature>
<name>A0A1V1NS80_9BACT</name>
<dbReference type="Proteomes" id="UP000189670">
    <property type="component" value="Unassembled WGS sequence"/>
</dbReference>